<dbReference type="InterPro" id="IPR021309">
    <property type="entry name" value="YgaP-like_TM"/>
</dbReference>
<evidence type="ECO:0000256" key="1">
    <source>
        <dbReference type="SAM" id="Phobius"/>
    </source>
</evidence>
<keyword evidence="4" id="KW-1185">Reference proteome</keyword>
<evidence type="ECO:0000313" key="3">
    <source>
        <dbReference type="EMBL" id="MFD2518743.1"/>
    </source>
</evidence>
<feature type="transmembrane region" description="Helical" evidence="1">
    <location>
        <begin position="12"/>
        <end position="29"/>
    </location>
</feature>
<accession>A0ABW5IZ12</accession>
<keyword evidence="1" id="KW-1133">Transmembrane helix</keyword>
<sequence length="71" mass="7690">MERNLGTTDKAIRILIAVIISLLFISEIAPTTLTVILFVPAGVCFVTGISGFCPLYTAYGIRTCKDKDPRA</sequence>
<proteinExistence type="predicted"/>
<comment type="caution">
    <text evidence="3">The sequence shown here is derived from an EMBL/GenBank/DDBJ whole genome shotgun (WGS) entry which is preliminary data.</text>
</comment>
<reference evidence="4" key="1">
    <citation type="journal article" date="2019" name="Int. J. Syst. Evol. Microbiol.">
        <title>The Global Catalogue of Microorganisms (GCM) 10K type strain sequencing project: providing services to taxonomists for standard genome sequencing and annotation.</title>
        <authorList>
            <consortium name="The Broad Institute Genomics Platform"/>
            <consortium name="The Broad Institute Genome Sequencing Center for Infectious Disease"/>
            <person name="Wu L."/>
            <person name="Ma J."/>
        </authorList>
    </citation>
    <scope>NUCLEOTIDE SEQUENCE [LARGE SCALE GENOMIC DNA]</scope>
    <source>
        <strain evidence="4">KCTC 42585</strain>
    </source>
</reference>
<evidence type="ECO:0000313" key="4">
    <source>
        <dbReference type="Proteomes" id="UP001597468"/>
    </source>
</evidence>
<keyword evidence="1" id="KW-0472">Membrane</keyword>
<keyword evidence="1" id="KW-0812">Transmembrane</keyword>
<gene>
    <name evidence="3" type="ORF">ACFSTG_12610</name>
</gene>
<name>A0ABW5IZ12_9FLAO</name>
<dbReference type="Proteomes" id="UP001597468">
    <property type="component" value="Unassembled WGS sequence"/>
</dbReference>
<dbReference type="RefSeq" id="WP_380753411.1">
    <property type="nucleotide sequence ID" value="NZ_JBHULT010000010.1"/>
</dbReference>
<evidence type="ECO:0000259" key="2">
    <source>
        <dbReference type="Pfam" id="PF11127"/>
    </source>
</evidence>
<protein>
    <submittedName>
        <fullName evidence="3">DUF2892 domain-containing protein</fullName>
    </submittedName>
</protein>
<feature type="transmembrane region" description="Helical" evidence="1">
    <location>
        <begin position="35"/>
        <end position="61"/>
    </location>
</feature>
<feature type="domain" description="Inner membrane protein YgaP-like transmembrane" evidence="2">
    <location>
        <begin position="1"/>
        <end position="66"/>
    </location>
</feature>
<organism evidence="3 4">
    <name type="scientific">Salinimicrobium flavum</name>
    <dbReference type="NCBI Taxonomy" id="1737065"/>
    <lineage>
        <taxon>Bacteria</taxon>
        <taxon>Pseudomonadati</taxon>
        <taxon>Bacteroidota</taxon>
        <taxon>Flavobacteriia</taxon>
        <taxon>Flavobacteriales</taxon>
        <taxon>Flavobacteriaceae</taxon>
        <taxon>Salinimicrobium</taxon>
    </lineage>
</organism>
<dbReference type="Pfam" id="PF11127">
    <property type="entry name" value="YgaP-like_TM"/>
    <property type="match status" value="1"/>
</dbReference>
<dbReference type="EMBL" id="JBHULT010000010">
    <property type="protein sequence ID" value="MFD2518743.1"/>
    <property type="molecule type" value="Genomic_DNA"/>
</dbReference>